<gene>
    <name evidence="1" type="ORF">SSLN_LOCUS10933</name>
</gene>
<proteinExistence type="predicted"/>
<dbReference type="Proteomes" id="UP000275846">
    <property type="component" value="Unassembled WGS sequence"/>
</dbReference>
<organism evidence="3">
    <name type="scientific">Schistocephalus solidus</name>
    <name type="common">Tapeworm</name>
    <dbReference type="NCBI Taxonomy" id="70667"/>
    <lineage>
        <taxon>Eukaryota</taxon>
        <taxon>Metazoa</taxon>
        <taxon>Spiralia</taxon>
        <taxon>Lophotrochozoa</taxon>
        <taxon>Platyhelminthes</taxon>
        <taxon>Cestoda</taxon>
        <taxon>Eucestoda</taxon>
        <taxon>Diphyllobothriidea</taxon>
        <taxon>Diphyllobothriidae</taxon>
        <taxon>Schistocephalus</taxon>
    </lineage>
</organism>
<dbReference type="WBParaSite" id="SSLN_0001135601-mRNA-1">
    <property type="protein sequence ID" value="SSLN_0001135601-mRNA-1"/>
    <property type="gene ID" value="SSLN_0001135601"/>
</dbReference>
<evidence type="ECO:0000313" key="3">
    <source>
        <dbReference type="WBParaSite" id="SSLN_0001135601-mRNA-1"/>
    </source>
</evidence>
<sequence length="149" mass="16991">MHWVAHTTLKNRRQQVGDSVADFKGHLRVLDLQAYPIEPFIEIEAMILENFVKGISLPEIRRQFFLDPPGIFSGRVVTVVLRRLSSSEALYSPLLIGTSLHNLLLLLDNVVVRPIFRLPQIFMRSPQVRRKGLISASSYLICLLQTKVT</sequence>
<dbReference type="EMBL" id="UYSU01036181">
    <property type="protein sequence ID" value="VDL97318.1"/>
    <property type="molecule type" value="Genomic_DNA"/>
</dbReference>
<protein>
    <submittedName>
        <fullName evidence="1 3">Uncharacterized protein</fullName>
    </submittedName>
</protein>
<dbReference type="AlphaFoldDB" id="A0A183T385"/>
<accession>A0A183T385</accession>
<reference evidence="1 2" key="2">
    <citation type="submission" date="2018-11" db="EMBL/GenBank/DDBJ databases">
        <authorList>
            <consortium name="Pathogen Informatics"/>
        </authorList>
    </citation>
    <scope>NUCLEOTIDE SEQUENCE [LARGE SCALE GENOMIC DNA]</scope>
    <source>
        <strain evidence="1 2">NST_G2</strain>
    </source>
</reference>
<evidence type="ECO:0000313" key="2">
    <source>
        <dbReference type="Proteomes" id="UP000275846"/>
    </source>
</evidence>
<evidence type="ECO:0000313" key="1">
    <source>
        <dbReference type="EMBL" id="VDL97318.1"/>
    </source>
</evidence>
<keyword evidence="2" id="KW-1185">Reference proteome</keyword>
<name>A0A183T385_SCHSO</name>
<reference evidence="3" key="1">
    <citation type="submission" date="2016-06" db="UniProtKB">
        <authorList>
            <consortium name="WormBaseParasite"/>
        </authorList>
    </citation>
    <scope>IDENTIFICATION</scope>
</reference>